<gene>
    <name evidence="10" type="ORF">A4A58_11190</name>
</gene>
<dbReference type="InterPro" id="IPR024989">
    <property type="entry name" value="MFS_assoc_dom"/>
</dbReference>
<feature type="transmembrane region" description="Helical" evidence="8">
    <location>
        <begin position="272"/>
        <end position="291"/>
    </location>
</feature>
<evidence type="ECO:0000256" key="2">
    <source>
        <dbReference type="ARBA" id="ARBA00022448"/>
    </source>
</evidence>
<dbReference type="EMBL" id="LVYV01000034">
    <property type="protein sequence ID" value="KZD21697.1"/>
    <property type="molecule type" value="Genomic_DNA"/>
</dbReference>
<keyword evidence="7 8" id="KW-0472">Membrane</keyword>
<dbReference type="GO" id="GO:0015528">
    <property type="term" value="F:lactose:proton symporter activity"/>
    <property type="evidence" value="ECO:0007669"/>
    <property type="project" value="TreeGrafter"/>
</dbReference>
<dbReference type="NCBIfam" id="NF037955">
    <property type="entry name" value="mfs"/>
    <property type="match status" value="1"/>
</dbReference>
<name>A0A163Y209_9BRAD</name>
<protein>
    <submittedName>
        <fullName evidence="10">3-phenylpropionic acid transporter</fullName>
    </submittedName>
</protein>
<feature type="transmembrane region" description="Helical" evidence="8">
    <location>
        <begin position="51"/>
        <end position="71"/>
    </location>
</feature>
<evidence type="ECO:0000256" key="8">
    <source>
        <dbReference type="SAM" id="Phobius"/>
    </source>
</evidence>
<organism evidence="10 11">
    <name type="scientific">Tardiphaga robiniae</name>
    <dbReference type="NCBI Taxonomy" id="943830"/>
    <lineage>
        <taxon>Bacteria</taxon>
        <taxon>Pseudomonadati</taxon>
        <taxon>Pseudomonadota</taxon>
        <taxon>Alphaproteobacteria</taxon>
        <taxon>Hyphomicrobiales</taxon>
        <taxon>Nitrobacteraceae</taxon>
        <taxon>Tardiphaga</taxon>
    </lineage>
</organism>
<feature type="transmembrane region" description="Helical" evidence="8">
    <location>
        <begin position="303"/>
        <end position="325"/>
    </location>
</feature>
<evidence type="ECO:0000256" key="3">
    <source>
        <dbReference type="ARBA" id="ARBA00022475"/>
    </source>
</evidence>
<dbReference type="OrthoDB" id="9150135at2"/>
<dbReference type="PANTHER" id="PTHR23522">
    <property type="entry name" value="BLL5896 PROTEIN"/>
    <property type="match status" value="1"/>
</dbReference>
<keyword evidence="11" id="KW-1185">Reference proteome</keyword>
<feature type="domain" description="Major facilitator superfamily associated" evidence="9">
    <location>
        <begin position="20"/>
        <end position="363"/>
    </location>
</feature>
<dbReference type="RefSeq" id="WP_068735566.1">
    <property type="nucleotide sequence ID" value="NZ_LVYV01000034.1"/>
</dbReference>
<dbReference type="InterPro" id="IPR026032">
    <property type="entry name" value="HcaT-like"/>
</dbReference>
<keyword evidence="4" id="KW-0997">Cell inner membrane</keyword>
<feature type="transmembrane region" description="Helical" evidence="8">
    <location>
        <begin position="172"/>
        <end position="192"/>
    </location>
</feature>
<feature type="transmembrane region" description="Helical" evidence="8">
    <location>
        <begin position="21"/>
        <end position="39"/>
    </location>
</feature>
<evidence type="ECO:0000256" key="1">
    <source>
        <dbReference type="ARBA" id="ARBA00004429"/>
    </source>
</evidence>
<dbReference type="AlphaFoldDB" id="A0A163Y209"/>
<keyword evidence="2" id="KW-0813">Transport</keyword>
<dbReference type="PANTHER" id="PTHR23522:SF10">
    <property type="entry name" value="3-PHENYLPROPIONIC ACID TRANSPORTER-RELATED"/>
    <property type="match status" value="1"/>
</dbReference>
<evidence type="ECO:0000313" key="11">
    <source>
        <dbReference type="Proteomes" id="UP000076574"/>
    </source>
</evidence>
<dbReference type="Pfam" id="PF12832">
    <property type="entry name" value="MFS_1_like"/>
    <property type="match status" value="1"/>
</dbReference>
<dbReference type="SUPFAM" id="SSF103473">
    <property type="entry name" value="MFS general substrate transporter"/>
    <property type="match status" value="1"/>
</dbReference>
<dbReference type="GO" id="GO:0030395">
    <property type="term" value="F:lactose binding"/>
    <property type="evidence" value="ECO:0007669"/>
    <property type="project" value="TreeGrafter"/>
</dbReference>
<dbReference type="PIRSF" id="PIRSF004925">
    <property type="entry name" value="HcaT"/>
    <property type="match status" value="1"/>
</dbReference>
<keyword evidence="5 8" id="KW-0812">Transmembrane</keyword>
<feature type="transmembrane region" description="Helical" evidence="8">
    <location>
        <begin position="146"/>
        <end position="166"/>
    </location>
</feature>
<proteinExistence type="predicted"/>
<evidence type="ECO:0000313" key="10">
    <source>
        <dbReference type="EMBL" id="KZD21697.1"/>
    </source>
</evidence>
<reference evidence="10 11" key="1">
    <citation type="submission" date="2016-03" db="EMBL/GenBank/DDBJ databases">
        <title>Microsymbionts genomes from the relict species Vavilovia formosa (Stev.) Fed.</title>
        <authorList>
            <person name="Kopat V."/>
            <person name="Chirak E."/>
            <person name="Kimeklis A."/>
            <person name="Andronov E."/>
        </authorList>
    </citation>
    <scope>NUCLEOTIDE SEQUENCE [LARGE SCALE GENOMIC DNA]</scope>
    <source>
        <strain evidence="10 11">Vaf07</strain>
    </source>
</reference>
<keyword evidence="6 8" id="KW-1133">Transmembrane helix</keyword>
<dbReference type="Proteomes" id="UP000076574">
    <property type="component" value="Unassembled WGS sequence"/>
</dbReference>
<evidence type="ECO:0000259" key="9">
    <source>
        <dbReference type="Pfam" id="PF12832"/>
    </source>
</evidence>
<evidence type="ECO:0000256" key="4">
    <source>
        <dbReference type="ARBA" id="ARBA00022519"/>
    </source>
</evidence>
<comment type="caution">
    <text evidence="10">The sequence shown here is derived from an EMBL/GenBank/DDBJ whole genome shotgun (WGS) entry which is preliminary data.</text>
</comment>
<feature type="transmembrane region" description="Helical" evidence="8">
    <location>
        <begin position="213"/>
        <end position="234"/>
    </location>
</feature>
<keyword evidence="3" id="KW-1003">Cell membrane</keyword>
<dbReference type="Gene3D" id="1.20.1250.20">
    <property type="entry name" value="MFS general substrate transporter like domains"/>
    <property type="match status" value="2"/>
</dbReference>
<feature type="transmembrane region" description="Helical" evidence="8">
    <location>
        <begin position="246"/>
        <end position="265"/>
    </location>
</feature>
<evidence type="ECO:0000256" key="7">
    <source>
        <dbReference type="ARBA" id="ARBA00023136"/>
    </source>
</evidence>
<feature type="transmembrane region" description="Helical" evidence="8">
    <location>
        <begin position="337"/>
        <end position="359"/>
    </location>
</feature>
<dbReference type="GO" id="GO:0005886">
    <property type="term" value="C:plasma membrane"/>
    <property type="evidence" value="ECO:0007669"/>
    <property type="project" value="UniProtKB-SubCell"/>
</dbReference>
<sequence>MIAESATHSAPQIRRKFAQRLAMFYGTVFGSSGFYLPFFPVWLKAIGIDPTWIGAILAVPSMTRFTTLPFITAFAERRHALRQTMIVCAFLTMIGFATVGTLREPLAVLLVFALTAVVWTPLTALTDGYALKGVVRFGFSYGPLRLWGSAAFVVGALACGLVVNWLDGEHLIWVIVAAMVLSAVVSLGLQPLGAPTGDGTVLSKASALLRDPGFLAIAISAALIQGSHAGYYTFASITWQGSGLDGLTIAGLWTLGVLAEIILFAVSPRLTLSPATMVILGGLGALLRWTLTAQTLPLPILVVVQLLHGATYGLTQLGTMGLLLHHVPPHVMARAQGYVTACTGLVMSSMAVLSGAIYARYGEGVYYVMAVLGLAGATVIWFGRHRAGQPPGVAGDQPQSAASGG</sequence>
<feature type="transmembrane region" description="Helical" evidence="8">
    <location>
        <begin position="365"/>
        <end position="383"/>
    </location>
</feature>
<evidence type="ECO:0000256" key="6">
    <source>
        <dbReference type="ARBA" id="ARBA00022989"/>
    </source>
</evidence>
<accession>A0A163Y209</accession>
<dbReference type="InterPro" id="IPR036259">
    <property type="entry name" value="MFS_trans_sf"/>
</dbReference>
<feature type="transmembrane region" description="Helical" evidence="8">
    <location>
        <begin position="106"/>
        <end position="125"/>
    </location>
</feature>
<evidence type="ECO:0000256" key="5">
    <source>
        <dbReference type="ARBA" id="ARBA00022692"/>
    </source>
</evidence>
<comment type="subcellular location">
    <subcellularLocation>
        <location evidence="1">Cell inner membrane</location>
        <topology evidence="1">Multi-pass membrane protein</topology>
    </subcellularLocation>
</comment>